<dbReference type="InterPro" id="IPR017580">
    <property type="entry name" value="OHCU_decarboxylase-1"/>
</dbReference>
<evidence type="ECO:0000256" key="1">
    <source>
        <dbReference type="ARBA" id="ARBA00001163"/>
    </source>
</evidence>
<dbReference type="Proteomes" id="UP001596150">
    <property type="component" value="Unassembled WGS sequence"/>
</dbReference>
<name>A0ABW0PUH9_9HYPH</name>
<gene>
    <name evidence="8" type="primary">uraD</name>
    <name evidence="8" type="ORF">ACFPP9_06315</name>
</gene>
<evidence type="ECO:0000313" key="9">
    <source>
        <dbReference type="Proteomes" id="UP001596150"/>
    </source>
</evidence>
<comment type="catalytic activity">
    <reaction evidence="1">
        <text>5-hydroxy-2-oxo-4-ureido-2,5-dihydro-1H-imidazole-5-carboxylate + H(+) = (S)-allantoin + CO2</text>
        <dbReference type="Rhea" id="RHEA:26301"/>
        <dbReference type="ChEBI" id="CHEBI:15378"/>
        <dbReference type="ChEBI" id="CHEBI:15678"/>
        <dbReference type="ChEBI" id="CHEBI:16526"/>
        <dbReference type="ChEBI" id="CHEBI:58639"/>
        <dbReference type="EC" id="4.1.1.97"/>
    </reaction>
</comment>
<organism evidence="8 9">
    <name type="scientific">Kaistia terrae</name>
    <dbReference type="NCBI Taxonomy" id="537017"/>
    <lineage>
        <taxon>Bacteria</taxon>
        <taxon>Pseudomonadati</taxon>
        <taxon>Pseudomonadota</taxon>
        <taxon>Alphaproteobacteria</taxon>
        <taxon>Hyphomicrobiales</taxon>
        <taxon>Kaistiaceae</taxon>
        <taxon>Kaistia</taxon>
    </lineage>
</organism>
<accession>A0ABW0PUH9</accession>
<protein>
    <recommendedName>
        <fullName evidence="3">2-oxo-4-hydroxy-4-carboxy-5-ureidoimidazoline decarboxylase</fullName>
        <ecNumber evidence="3">4.1.1.97</ecNumber>
    </recommendedName>
</protein>
<dbReference type="RefSeq" id="WP_266342367.1">
    <property type="nucleotide sequence ID" value="NZ_JAPKNH010000001.1"/>
</dbReference>
<evidence type="ECO:0000313" key="8">
    <source>
        <dbReference type="EMBL" id="MFC5515377.1"/>
    </source>
</evidence>
<comment type="caution">
    <text evidence="8">The sequence shown here is derived from an EMBL/GenBank/DDBJ whole genome shotgun (WGS) entry which is preliminary data.</text>
</comment>
<keyword evidence="4" id="KW-0659">Purine metabolism</keyword>
<dbReference type="InterPro" id="IPR036778">
    <property type="entry name" value="OHCU_decarboxylase_sf"/>
</dbReference>
<dbReference type="SUPFAM" id="SSF158694">
    <property type="entry name" value="UraD-Like"/>
    <property type="match status" value="1"/>
</dbReference>
<dbReference type="EMBL" id="JBHSML010000003">
    <property type="protein sequence ID" value="MFC5515377.1"/>
    <property type="molecule type" value="Genomic_DNA"/>
</dbReference>
<keyword evidence="6 8" id="KW-0456">Lyase</keyword>
<evidence type="ECO:0000256" key="6">
    <source>
        <dbReference type="ARBA" id="ARBA00023239"/>
    </source>
</evidence>
<sequence length="173" mass="19057">MSTQPLMLAAVNRMDEDAFVASFGDIAEHSPWVAKVAERARPYLDRTAMVTAFVEAVGAAERDAQLALLREHPDLAGRAAIAGELAPESRNEQAGAGLDRMSAAEYERFSRLNTAYRDRHGIPFILAVKGATKDQVLEAFEARLDNPADIEFATALTQVQRIIRFRLEDRVSA</sequence>
<keyword evidence="9" id="KW-1185">Reference proteome</keyword>
<evidence type="ECO:0000256" key="3">
    <source>
        <dbReference type="ARBA" id="ARBA00012257"/>
    </source>
</evidence>
<dbReference type="NCBIfam" id="TIGR03164">
    <property type="entry name" value="UHCUDC"/>
    <property type="match status" value="1"/>
</dbReference>
<evidence type="ECO:0000256" key="2">
    <source>
        <dbReference type="ARBA" id="ARBA00004754"/>
    </source>
</evidence>
<comment type="pathway">
    <text evidence="2">Purine metabolism; urate degradation; (S)-allantoin from urate: step 3/3.</text>
</comment>
<evidence type="ECO:0000256" key="5">
    <source>
        <dbReference type="ARBA" id="ARBA00022793"/>
    </source>
</evidence>
<dbReference type="PANTHER" id="PTHR43466">
    <property type="entry name" value="2-OXO-4-HYDROXY-4-CARBOXY-5-UREIDOIMIDAZOLINE DECARBOXYLASE-RELATED"/>
    <property type="match status" value="1"/>
</dbReference>
<evidence type="ECO:0000259" key="7">
    <source>
        <dbReference type="Pfam" id="PF09349"/>
    </source>
</evidence>
<evidence type="ECO:0000256" key="4">
    <source>
        <dbReference type="ARBA" id="ARBA00022631"/>
    </source>
</evidence>
<keyword evidence="5" id="KW-0210">Decarboxylase</keyword>
<dbReference type="PANTHER" id="PTHR43466:SF1">
    <property type="entry name" value="2-OXO-4-HYDROXY-4-CARBOXY-5-UREIDOIMIDAZOLINE DECARBOXYLASE-RELATED"/>
    <property type="match status" value="1"/>
</dbReference>
<feature type="domain" description="Oxo-4-hydroxy-4-carboxy-5-ureidoimidazoline decarboxylase" evidence="7">
    <location>
        <begin position="12"/>
        <end position="168"/>
    </location>
</feature>
<reference evidence="9" key="1">
    <citation type="journal article" date="2019" name="Int. J. Syst. Evol. Microbiol.">
        <title>The Global Catalogue of Microorganisms (GCM) 10K type strain sequencing project: providing services to taxonomists for standard genome sequencing and annotation.</title>
        <authorList>
            <consortium name="The Broad Institute Genomics Platform"/>
            <consortium name="The Broad Institute Genome Sequencing Center for Infectious Disease"/>
            <person name="Wu L."/>
            <person name="Ma J."/>
        </authorList>
    </citation>
    <scope>NUCLEOTIDE SEQUENCE [LARGE SCALE GENOMIC DNA]</scope>
    <source>
        <strain evidence="9">KACC 12633</strain>
    </source>
</reference>
<dbReference type="EC" id="4.1.1.97" evidence="3"/>
<dbReference type="GO" id="GO:0051997">
    <property type="term" value="F:2-oxo-4-hydroxy-4-carboxy-5-ureidoimidazoline decarboxylase activity"/>
    <property type="evidence" value="ECO:0007669"/>
    <property type="project" value="UniProtKB-EC"/>
</dbReference>
<dbReference type="InterPro" id="IPR018020">
    <property type="entry name" value="OHCU_decarboxylase"/>
</dbReference>
<dbReference type="Gene3D" id="1.10.3330.10">
    <property type="entry name" value="Oxo-4-hydroxy-4-carboxy-5-ureidoimidazoline decarboxylase"/>
    <property type="match status" value="1"/>
</dbReference>
<proteinExistence type="predicted"/>
<dbReference type="Pfam" id="PF09349">
    <property type="entry name" value="OHCU_decarbox"/>
    <property type="match status" value="1"/>
</dbReference>